<dbReference type="InterPro" id="IPR004837">
    <property type="entry name" value="NaCa_Exmemb"/>
</dbReference>
<keyword evidence="3 5" id="KW-1133">Transmembrane helix</keyword>
<evidence type="ECO:0000256" key="2">
    <source>
        <dbReference type="ARBA" id="ARBA00022692"/>
    </source>
</evidence>
<dbReference type="Gene3D" id="1.20.1420.30">
    <property type="entry name" value="NCX, central ion-binding region"/>
    <property type="match status" value="2"/>
</dbReference>
<feature type="transmembrane region" description="Helical" evidence="5">
    <location>
        <begin position="302"/>
        <end position="321"/>
    </location>
</feature>
<feature type="transmembrane region" description="Helical" evidence="5">
    <location>
        <begin position="37"/>
        <end position="62"/>
    </location>
</feature>
<evidence type="ECO:0000256" key="5">
    <source>
        <dbReference type="SAM" id="Phobius"/>
    </source>
</evidence>
<evidence type="ECO:0000313" key="7">
    <source>
        <dbReference type="EMBL" id="VAW83409.1"/>
    </source>
</evidence>
<proteinExistence type="predicted"/>
<organism evidence="7">
    <name type="scientific">hydrothermal vent metagenome</name>
    <dbReference type="NCBI Taxonomy" id="652676"/>
    <lineage>
        <taxon>unclassified sequences</taxon>
        <taxon>metagenomes</taxon>
        <taxon>ecological metagenomes</taxon>
    </lineage>
</organism>
<dbReference type="GO" id="GO:0005886">
    <property type="term" value="C:plasma membrane"/>
    <property type="evidence" value="ECO:0007669"/>
    <property type="project" value="TreeGrafter"/>
</dbReference>
<dbReference type="PANTHER" id="PTHR10846">
    <property type="entry name" value="SODIUM/POTASSIUM/CALCIUM EXCHANGER"/>
    <property type="match status" value="1"/>
</dbReference>
<sequence>MWIELVALLAGFAFLVWGAERFVMGAASTARLLGVSPLLIGLTIVGFGTSAPEILVSLMASLNDNPGLAVGNAIGSNITNVALILGITALIVPLSVHSGTMRRELPILLGTTVGAWLLLRDGQLDFMDGIILLGGLGFMLTWVIWLGLHSRDKDPLADEYAAEIPTDMPLKRSLFWLLFGIVVLVASSRLLVWGAVGIAEAYGVSDLVIGLTIVALGTSLPELAASVASALKNEPDIAIGNIIGSNMFNLLAVLGIPGILRPSVVDPAVLSRDMPVMLALTVALLLMAWGRHGEGRINRFEGAVLLACYIGYQSLLYFTAIR</sequence>
<dbReference type="GO" id="GO:0006874">
    <property type="term" value="P:intracellular calcium ion homeostasis"/>
    <property type="evidence" value="ECO:0007669"/>
    <property type="project" value="TreeGrafter"/>
</dbReference>
<dbReference type="GO" id="GO:0005262">
    <property type="term" value="F:calcium channel activity"/>
    <property type="evidence" value="ECO:0007669"/>
    <property type="project" value="TreeGrafter"/>
</dbReference>
<name>A0A3B0ZAX3_9ZZZZ</name>
<feature type="domain" description="Sodium/calcium exchanger membrane region" evidence="6">
    <location>
        <begin position="5"/>
        <end position="145"/>
    </location>
</feature>
<feature type="domain" description="Sodium/calcium exchanger membrane region" evidence="6">
    <location>
        <begin position="173"/>
        <end position="316"/>
    </location>
</feature>
<dbReference type="NCBIfam" id="TIGR00367">
    <property type="entry name" value="calcium/sodium antiporter"/>
    <property type="match status" value="1"/>
</dbReference>
<dbReference type="EMBL" id="UOFM01000543">
    <property type="protein sequence ID" value="VAW83409.1"/>
    <property type="molecule type" value="Genomic_DNA"/>
</dbReference>
<evidence type="ECO:0000256" key="3">
    <source>
        <dbReference type="ARBA" id="ARBA00022989"/>
    </source>
</evidence>
<feature type="transmembrane region" description="Helical" evidence="5">
    <location>
        <begin position="238"/>
        <end position="260"/>
    </location>
</feature>
<reference evidence="7" key="1">
    <citation type="submission" date="2018-06" db="EMBL/GenBank/DDBJ databases">
        <authorList>
            <person name="Zhirakovskaya E."/>
        </authorList>
    </citation>
    <scope>NUCLEOTIDE SEQUENCE</scope>
</reference>
<feature type="transmembrane region" description="Helical" evidence="5">
    <location>
        <begin position="208"/>
        <end position="231"/>
    </location>
</feature>
<dbReference type="AlphaFoldDB" id="A0A3B0ZAX3"/>
<feature type="transmembrane region" description="Helical" evidence="5">
    <location>
        <begin position="272"/>
        <end position="290"/>
    </location>
</feature>
<dbReference type="PANTHER" id="PTHR10846:SF8">
    <property type="entry name" value="INNER MEMBRANE PROTEIN YRBG"/>
    <property type="match status" value="1"/>
</dbReference>
<comment type="subcellular location">
    <subcellularLocation>
        <location evidence="1">Membrane</location>
        <topology evidence="1">Multi-pass membrane protein</topology>
    </subcellularLocation>
</comment>
<keyword evidence="4 5" id="KW-0472">Membrane</keyword>
<dbReference type="Pfam" id="PF01699">
    <property type="entry name" value="Na_Ca_ex"/>
    <property type="match status" value="2"/>
</dbReference>
<dbReference type="InterPro" id="IPR004481">
    <property type="entry name" value="K/Na/Ca-exchanger"/>
</dbReference>
<protein>
    <submittedName>
        <fullName evidence="7">Inner membrane protein YrbG, predicted calcium/sodium:proton antiporter</fullName>
    </submittedName>
</protein>
<accession>A0A3B0ZAX3</accession>
<feature type="transmembrane region" description="Helical" evidence="5">
    <location>
        <begin position="74"/>
        <end position="96"/>
    </location>
</feature>
<feature type="transmembrane region" description="Helical" evidence="5">
    <location>
        <begin position="126"/>
        <end position="148"/>
    </location>
</feature>
<keyword evidence="2 5" id="KW-0812">Transmembrane</keyword>
<dbReference type="InterPro" id="IPR044880">
    <property type="entry name" value="NCX_ion-bd_dom_sf"/>
</dbReference>
<feature type="transmembrane region" description="Helical" evidence="5">
    <location>
        <begin position="174"/>
        <end position="196"/>
    </location>
</feature>
<evidence type="ECO:0000256" key="1">
    <source>
        <dbReference type="ARBA" id="ARBA00004141"/>
    </source>
</evidence>
<evidence type="ECO:0000256" key="4">
    <source>
        <dbReference type="ARBA" id="ARBA00023136"/>
    </source>
</evidence>
<gene>
    <name evidence="7" type="ORF">MNBD_GAMMA14-1579</name>
</gene>
<dbReference type="GO" id="GO:0008273">
    <property type="term" value="F:calcium, potassium:sodium antiporter activity"/>
    <property type="evidence" value="ECO:0007669"/>
    <property type="project" value="TreeGrafter"/>
</dbReference>
<evidence type="ECO:0000259" key="6">
    <source>
        <dbReference type="Pfam" id="PF01699"/>
    </source>
</evidence>